<dbReference type="InterPro" id="IPR050314">
    <property type="entry name" value="Glycosyl_Hydrlase_18"/>
</dbReference>
<dbReference type="InterPro" id="IPR017853">
    <property type="entry name" value="GH"/>
</dbReference>
<organism evidence="9 10">
    <name type="scientific">Pseudopedobacter beijingensis</name>
    <dbReference type="NCBI Taxonomy" id="1207056"/>
    <lineage>
        <taxon>Bacteria</taxon>
        <taxon>Pseudomonadati</taxon>
        <taxon>Bacteroidota</taxon>
        <taxon>Sphingobacteriia</taxon>
        <taxon>Sphingobacteriales</taxon>
        <taxon>Sphingobacteriaceae</taxon>
        <taxon>Pseudopedobacter</taxon>
    </lineage>
</organism>
<dbReference type="PANTHER" id="PTHR11177">
    <property type="entry name" value="CHITINASE"/>
    <property type="match status" value="1"/>
</dbReference>
<keyword evidence="4" id="KW-0624">Polysaccharide degradation</keyword>
<proteinExistence type="inferred from homology"/>
<dbReference type="EMBL" id="JBHUDG010000043">
    <property type="protein sequence ID" value="MFD1631200.1"/>
    <property type="molecule type" value="Genomic_DNA"/>
</dbReference>
<dbReference type="Proteomes" id="UP001597118">
    <property type="component" value="Unassembled WGS sequence"/>
</dbReference>
<dbReference type="EC" id="3.2.1.14" evidence="2"/>
<dbReference type="Pfam" id="PF00704">
    <property type="entry name" value="Glyco_hydro_18"/>
    <property type="match status" value="1"/>
</dbReference>
<accession>A0ABW4IER0</accession>
<evidence type="ECO:0000256" key="7">
    <source>
        <dbReference type="RuleBase" id="RU004453"/>
    </source>
</evidence>
<evidence type="ECO:0000256" key="4">
    <source>
        <dbReference type="ARBA" id="ARBA00023024"/>
    </source>
</evidence>
<evidence type="ECO:0000313" key="10">
    <source>
        <dbReference type="Proteomes" id="UP001597118"/>
    </source>
</evidence>
<keyword evidence="3 6" id="KW-0378">Hydrolase</keyword>
<dbReference type="SUPFAM" id="SSF51445">
    <property type="entry name" value="(Trans)glycosidases"/>
    <property type="match status" value="1"/>
</dbReference>
<evidence type="ECO:0000313" key="9">
    <source>
        <dbReference type="EMBL" id="MFD1631200.1"/>
    </source>
</evidence>
<comment type="caution">
    <text evidence="9">The sequence shown here is derived from an EMBL/GenBank/DDBJ whole genome shotgun (WGS) entry which is preliminary data.</text>
</comment>
<keyword evidence="5 6" id="KW-0326">Glycosidase</keyword>
<evidence type="ECO:0000256" key="2">
    <source>
        <dbReference type="ARBA" id="ARBA00012729"/>
    </source>
</evidence>
<evidence type="ECO:0000256" key="5">
    <source>
        <dbReference type="ARBA" id="ARBA00023295"/>
    </source>
</evidence>
<gene>
    <name evidence="9" type="ORF">ACFSAH_15090</name>
</gene>
<evidence type="ECO:0000256" key="1">
    <source>
        <dbReference type="ARBA" id="ARBA00000822"/>
    </source>
</evidence>
<dbReference type="SUPFAM" id="SSF54556">
    <property type="entry name" value="Chitinase insertion domain"/>
    <property type="match status" value="1"/>
</dbReference>
<dbReference type="RefSeq" id="WP_379663569.1">
    <property type="nucleotide sequence ID" value="NZ_JBHUDG010000043.1"/>
</dbReference>
<dbReference type="InterPro" id="IPR029070">
    <property type="entry name" value="Chitinase_insertion_sf"/>
</dbReference>
<dbReference type="InterPro" id="IPR001223">
    <property type="entry name" value="Glyco_hydro18_cat"/>
</dbReference>
<dbReference type="InterPro" id="IPR001579">
    <property type="entry name" value="Glyco_hydro_18_chit_AS"/>
</dbReference>
<dbReference type="PANTHER" id="PTHR11177:SF317">
    <property type="entry name" value="CHITINASE 12-RELATED"/>
    <property type="match status" value="1"/>
</dbReference>
<name>A0ABW4IER0_9SPHI</name>
<keyword evidence="10" id="KW-1185">Reference proteome</keyword>
<keyword evidence="4" id="KW-0146">Chitin degradation</keyword>
<dbReference type="CDD" id="cd06548">
    <property type="entry name" value="GH18_chitinase"/>
    <property type="match status" value="1"/>
</dbReference>
<comment type="catalytic activity">
    <reaction evidence="1">
        <text>Random endo-hydrolysis of N-acetyl-beta-D-glucosaminide (1-&gt;4)-beta-linkages in chitin and chitodextrins.</text>
        <dbReference type="EC" id="3.2.1.14"/>
    </reaction>
</comment>
<dbReference type="GO" id="GO:0016787">
    <property type="term" value="F:hydrolase activity"/>
    <property type="evidence" value="ECO:0007669"/>
    <property type="project" value="UniProtKB-KW"/>
</dbReference>
<comment type="similarity">
    <text evidence="7">Belongs to the glycosyl hydrolase 18 family.</text>
</comment>
<evidence type="ECO:0000256" key="6">
    <source>
        <dbReference type="RuleBase" id="RU000489"/>
    </source>
</evidence>
<evidence type="ECO:0000256" key="3">
    <source>
        <dbReference type="ARBA" id="ARBA00022801"/>
    </source>
</evidence>
<feature type="domain" description="GH18" evidence="8">
    <location>
        <begin position="25"/>
        <end position="331"/>
    </location>
</feature>
<keyword evidence="4" id="KW-0119">Carbohydrate metabolism</keyword>
<protein>
    <recommendedName>
        <fullName evidence="2">chitinase</fullName>
        <ecNumber evidence="2">3.2.1.14</ecNumber>
    </recommendedName>
</protein>
<dbReference type="PROSITE" id="PS01095">
    <property type="entry name" value="GH18_1"/>
    <property type="match status" value="1"/>
</dbReference>
<dbReference type="InterPro" id="IPR011583">
    <property type="entry name" value="Chitinase_II/V-like_cat"/>
</dbReference>
<dbReference type="SMART" id="SM00636">
    <property type="entry name" value="Glyco_18"/>
    <property type="match status" value="1"/>
</dbReference>
<dbReference type="Gene3D" id="3.20.20.80">
    <property type="entry name" value="Glycosidases"/>
    <property type="match status" value="1"/>
</dbReference>
<evidence type="ECO:0000259" key="8">
    <source>
        <dbReference type="PROSITE" id="PS51910"/>
    </source>
</evidence>
<reference evidence="10" key="1">
    <citation type="journal article" date="2019" name="Int. J. Syst. Evol. Microbiol.">
        <title>The Global Catalogue of Microorganisms (GCM) 10K type strain sequencing project: providing services to taxonomists for standard genome sequencing and annotation.</title>
        <authorList>
            <consortium name="The Broad Institute Genomics Platform"/>
            <consortium name="The Broad Institute Genome Sequencing Center for Infectious Disease"/>
            <person name="Wu L."/>
            <person name="Ma J."/>
        </authorList>
    </citation>
    <scope>NUCLEOTIDE SEQUENCE [LARGE SCALE GENOMIC DNA]</scope>
    <source>
        <strain evidence="10">CCUG 53762</strain>
    </source>
</reference>
<sequence>MRKKTLNTLLLILLSFIIKVNAGERKIIAYVTSWSNVKPDPFLMPHINYAFGHVSKNFNSVRIDNETRLKEIVSLKKINPKLKVLLSIGGWGSGNFSEMAANPTLRLSFARDCASKVKEFGLDGIDIDWEYPTSKEAGISSSLDDTGNFTLLMKDIRNAIGKKKLLTLATAAEPKYINLKSINPFINFVNIMTYDMASPPFHHAGLYKSNFTQNLSVEESIIKHFNAGIPYHKLVMGIPFYGRGTKEVGDFIDYRNIVNLKDYKRKWDNTSKAPYLVDTDNKFVCTYEDKESIKLKCDLIKKMGLLGGMYWDYAGDTDNQDLAKAVYNSLL</sequence>
<dbReference type="PROSITE" id="PS51910">
    <property type="entry name" value="GH18_2"/>
    <property type="match status" value="1"/>
</dbReference>
<dbReference type="Gene3D" id="3.10.50.10">
    <property type="match status" value="1"/>
</dbReference>